<gene>
    <name evidence="8" type="ORF">KUTeg_014290</name>
</gene>
<name>A0ABQ9EZP7_TEGGR</name>
<dbReference type="InterPro" id="IPR051836">
    <property type="entry name" value="Kremen_rcpt"/>
</dbReference>
<proteinExistence type="predicted"/>
<protein>
    <recommendedName>
        <fullName evidence="7">WSC domain-containing protein</fullName>
    </recommendedName>
</protein>
<keyword evidence="4" id="KW-1133">Transmembrane helix</keyword>
<dbReference type="Pfam" id="PF01822">
    <property type="entry name" value="WSC"/>
    <property type="match status" value="1"/>
</dbReference>
<comment type="subcellular location">
    <subcellularLocation>
        <location evidence="1">Membrane</location>
        <topology evidence="1">Single-pass membrane protein</topology>
    </subcellularLocation>
</comment>
<evidence type="ECO:0000313" key="9">
    <source>
        <dbReference type="Proteomes" id="UP001217089"/>
    </source>
</evidence>
<dbReference type="SMART" id="SM00321">
    <property type="entry name" value="WSC"/>
    <property type="match status" value="1"/>
</dbReference>
<keyword evidence="6" id="KW-0325">Glycoprotein</keyword>
<evidence type="ECO:0000256" key="4">
    <source>
        <dbReference type="ARBA" id="ARBA00022989"/>
    </source>
</evidence>
<dbReference type="Proteomes" id="UP001217089">
    <property type="component" value="Unassembled WGS sequence"/>
</dbReference>
<accession>A0ABQ9EZP7</accession>
<dbReference type="InterPro" id="IPR002889">
    <property type="entry name" value="WSC_carb-bd"/>
</dbReference>
<feature type="domain" description="WSC" evidence="7">
    <location>
        <begin position="1"/>
        <end position="72"/>
    </location>
</feature>
<evidence type="ECO:0000256" key="5">
    <source>
        <dbReference type="ARBA" id="ARBA00023136"/>
    </source>
</evidence>
<dbReference type="PANTHER" id="PTHR24269">
    <property type="entry name" value="KREMEN PROTEIN"/>
    <property type="match status" value="1"/>
</dbReference>
<evidence type="ECO:0000256" key="6">
    <source>
        <dbReference type="ARBA" id="ARBA00023180"/>
    </source>
</evidence>
<organism evidence="8 9">
    <name type="scientific">Tegillarca granosa</name>
    <name type="common">Malaysian cockle</name>
    <name type="synonym">Anadara granosa</name>
    <dbReference type="NCBI Taxonomy" id="220873"/>
    <lineage>
        <taxon>Eukaryota</taxon>
        <taxon>Metazoa</taxon>
        <taxon>Spiralia</taxon>
        <taxon>Lophotrochozoa</taxon>
        <taxon>Mollusca</taxon>
        <taxon>Bivalvia</taxon>
        <taxon>Autobranchia</taxon>
        <taxon>Pteriomorphia</taxon>
        <taxon>Arcoida</taxon>
        <taxon>Arcoidea</taxon>
        <taxon>Arcidae</taxon>
        <taxon>Tegillarca</taxon>
    </lineage>
</organism>
<sequence>MHRDKRGMTIAKCKALCHGNTYYGLENKHECFCGKSLRKYKKQPESACKMPCSGNRAEKCGGHWRISGYKIMNEFNIF</sequence>
<dbReference type="EMBL" id="JARBDR010000657">
    <property type="protein sequence ID" value="KAJ8309416.1"/>
    <property type="molecule type" value="Genomic_DNA"/>
</dbReference>
<keyword evidence="2" id="KW-0812">Transmembrane</keyword>
<evidence type="ECO:0000256" key="1">
    <source>
        <dbReference type="ARBA" id="ARBA00004167"/>
    </source>
</evidence>
<evidence type="ECO:0000313" key="8">
    <source>
        <dbReference type="EMBL" id="KAJ8309416.1"/>
    </source>
</evidence>
<evidence type="ECO:0000259" key="7">
    <source>
        <dbReference type="PROSITE" id="PS51212"/>
    </source>
</evidence>
<reference evidence="8 9" key="1">
    <citation type="submission" date="2022-12" db="EMBL/GenBank/DDBJ databases">
        <title>Chromosome-level genome of Tegillarca granosa.</title>
        <authorList>
            <person name="Kim J."/>
        </authorList>
    </citation>
    <scope>NUCLEOTIDE SEQUENCE [LARGE SCALE GENOMIC DNA]</scope>
    <source>
        <strain evidence="8">Teg-2019</strain>
        <tissue evidence="8">Adductor muscle</tissue>
    </source>
</reference>
<evidence type="ECO:0000256" key="2">
    <source>
        <dbReference type="ARBA" id="ARBA00022692"/>
    </source>
</evidence>
<dbReference type="PANTHER" id="PTHR24269:SF16">
    <property type="entry name" value="PROTEIN SLG1"/>
    <property type="match status" value="1"/>
</dbReference>
<comment type="caution">
    <text evidence="8">The sequence shown here is derived from an EMBL/GenBank/DDBJ whole genome shotgun (WGS) entry which is preliminary data.</text>
</comment>
<keyword evidence="3" id="KW-0732">Signal</keyword>
<keyword evidence="5" id="KW-0472">Membrane</keyword>
<dbReference type="PROSITE" id="PS51212">
    <property type="entry name" value="WSC"/>
    <property type="match status" value="1"/>
</dbReference>
<evidence type="ECO:0000256" key="3">
    <source>
        <dbReference type="ARBA" id="ARBA00022729"/>
    </source>
</evidence>
<keyword evidence="9" id="KW-1185">Reference proteome</keyword>